<feature type="region of interest" description="Disordered" evidence="1">
    <location>
        <begin position="159"/>
        <end position="178"/>
    </location>
</feature>
<comment type="caution">
    <text evidence="2">The sequence shown here is derived from an EMBL/GenBank/DDBJ whole genome shotgun (WGS) entry which is preliminary data.</text>
</comment>
<evidence type="ECO:0000313" key="3">
    <source>
        <dbReference type="Proteomes" id="UP000707451"/>
    </source>
</evidence>
<organism evidence="2 3">
    <name type="scientific">Linnemannia hyalina</name>
    <dbReference type="NCBI Taxonomy" id="64524"/>
    <lineage>
        <taxon>Eukaryota</taxon>
        <taxon>Fungi</taxon>
        <taxon>Fungi incertae sedis</taxon>
        <taxon>Mucoromycota</taxon>
        <taxon>Mortierellomycotina</taxon>
        <taxon>Mortierellomycetes</taxon>
        <taxon>Mortierellales</taxon>
        <taxon>Mortierellaceae</taxon>
        <taxon>Linnemannia</taxon>
    </lineage>
</organism>
<evidence type="ECO:0000256" key="1">
    <source>
        <dbReference type="SAM" id="MobiDB-lite"/>
    </source>
</evidence>
<protein>
    <submittedName>
        <fullName evidence="2">Uncharacterized protein</fullName>
    </submittedName>
</protein>
<dbReference type="EMBL" id="JAHRHY010000025">
    <property type="protein sequence ID" value="KAG9061196.1"/>
    <property type="molecule type" value="Genomic_DNA"/>
</dbReference>
<dbReference type="AlphaFoldDB" id="A0A9P8BMW9"/>
<name>A0A9P8BMW9_9FUNG</name>
<proteinExistence type="predicted"/>
<evidence type="ECO:0000313" key="2">
    <source>
        <dbReference type="EMBL" id="KAG9061196.1"/>
    </source>
</evidence>
<sequence length="280" mass="31974">MGALLGAFFVVRFDLSDRESATKAYCELIKSIYIRRKRRPALKTSFDHFRTHYEDRFWTKRALEVRTELVANRSGLIVHEVGEVQSKVAFNKFVRAHSDLENEPPDEEEESPKLKKARSVCEVTGWSTAGEMKSKIRIANIGTMTKRVSDKGLWKKKEPDCRRTLTSETETGTSKRHHTRPAVLHLDVNGLIRIPYEVDGVDVRDGSVDSIRDRSDDVPDIPAATIQHVKNHLMQDIFEFGDDKSLLLCALEQELARGSLCHHQYSDQTDALLCHIFQVL</sequence>
<dbReference type="OrthoDB" id="2437840at2759"/>
<reference evidence="2" key="1">
    <citation type="submission" date="2021-06" db="EMBL/GenBank/DDBJ databases">
        <title>Genome Sequence of Mortierella hyaline Strain SCG-10, a Cold-Adapted, Nitrate-Reducing Fungus Isolated from Soil in Minnesota, USA.</title>
        <authorList>
            <person name="Aldossari N."/>
        </authorList>
    </citation>
    <scope>NUCLEOTIDE SEQUENCE</scope>
    <source>
        <strain evidence="2">SCG-10</strain>
    </source>
</reference>
<gene>
    <name evidence="2" type="ORF">KI688_007534</name>
</gene>
<accession>A0A9P8BMW9</accession>
<keyword evidence="3" id="KW-1185">Reference proteome</keyword>
<dbReference type="Proteomes" id="UP000707451">
    <property type="component" value="Unassembled WGS sequence"/>
</dbReference>